<dbReference type="PANTHER" id="PTHR43626">
    <property type="entry name" value="ACYL-COA N-ACYLTRANSFERASE"/>
    <property type="match status" value="1"/>
</dbReference>
<evidence type="ECO:0000313" key="5">
    <source>
        <dbReference type="Proteomes" id="UP000490800"/>
    </source>
</evidence>
<dbReference type="PANTHER" id="PTHR43626:SF4">
    <property type="entry name" value="GCN5-RELATED N-ACETYLTRANSFERASE 2, CHLOROPLASTIC"/>
    <property type="match status" value="1"/>
</dbReference>
<keyword evidence="1 4" id="KW-0808">Transferase</keyword>
<dbReference type="NCBIfam" id="NF005840">
    <property type="entry name" value="PRK07757.1"/>
    <property type="match status" value="1"/>
</dbReference>
<dbReference type="Gene3D" id="3.40.630.30">
    <property type="match status" value="1"/>
</dbReference>
<dbReference type="CDD" id="cd04301">
    <property type="entry name" value="NAT_SF"/>
    <property type="match status" value="1"/>
</dbReference>
<dbReference type="Pfam" id="PF00583">
    <property type="entry name" value="Acetyltransf_1"/>
    <property type="match status" value="1"/>
</dbReference>
<evidence type="ECO:0000313" key="4">
    <source>
        <dbReference type="EMBL" id="MVO99476.1"/>
    </source>
</evidence>
<protein>
    <submittedName>
        <fullName evidence="4">N-acetyltransferase</fullName>
    </submittedName>
</protein>
<reference evidence="4 5" key="1">
    <citation type="journal article" date="2019" name="Microorganisms">
        <title>Paenibacillus lutrae sp. nov., A Chitinolytic Species Isolated from A River Otter in Castril Natural Park, Granada, Spain.</title>
        <authorList>
            <person name="Rodriguez M."/>
            <person name="Reina J.C."/>
            <person name="Bejar V."/>
            <person name="Llamas I."/>
        </authorList>
    </citation>
    <scope>NUCLEOTIDE SEQUENCE [LARGE SCALE GENOMIC DNA]</scope>
    <source>
        <strain evidence="4 5">N10</strain>
    </source>
</reference>
<dbReference type="SUPFAM" id="SSF55729">
    <property type="entry name" value="Acyl-CoA N-acyltransferases (Nat)"/>
    <property type="match status" value="1"/>
</dbReference>
<comment type="caution">
    <text evidence="4">The sequence shown here is derived from an EMBL/GenBank/DDBJ whole genome shotgun (WGS) entry which is preliminary data.</text>
</comment>
<name>A0A7X3FHJ9_9BACL</name>
<keyword evidence="2" id="KW-0012">Acyltransferase</keyword>
<evidence type="ECO:0000256" key="1">
    <source>
        <dbReference type="ARBA" id="ARBA00022679"/>
    </source>
</evidence>
<dbReference type="GO" id="GO:0008080">
    <property type="term" value="F:N-acetyltransferase activity"/>
    <property type="evidence" value="ECO:0007669"/>
    <property type="project" value="InterPro"/>
</dbReference>
<dbReference type="PROSITE" id="PS51186">
    <property type="entry name" value="GNAT"/>
    <property type="match status" value="1"/>
</dbReference>
<gene>
    <name evidence="4" type="ORF">EDM21_08035</name>
</gene>
<dbReference type="RefSeq" id="WP_157334466.1">
    <property type="nucleotide sequence ID" value="NZ_RHLK01000003.1"/>
</dbReference>
<proteinExistence type="predicted"/>
<accession>A0A7X3FHJ9</accession>
<dbReference type="AlphaFoldDB" id="A0A7X3FHJ9"/>
<dbReference type="EMBL" id="RHLK01000003">
    <property type="protein sequence ID" value="MVO99476.1"/>
    <property type="molecule type" value="Genomic_DNA"/>
</dbReference>
<dbReference type="OrthoDB" id="9793138at2"/>
<evidence type="ECO:0000259" key="3">
    <source>
        <dbReference type="PROSITE" id="PS51186"/>
    </source>
</evidence>
<dbReference type="InterPro" id="IPR000182">
    <property type="entry name" value="GNAT_dom"/>
</dbReference>
<dbReference type="InterPro" id="IPR045039">
    <property type="entry name" value="NSI-like"/>
</dbReference>
<dbReference type="GO" id="GO:0005737">
    <property type="term" value="C:cytoplasm"/>
    <property type="evidence" value="ECO:0007669"/>
    <property type="project" value="TreeGrafter"/>
</dbReference>
<keyword evidence="5" id="KW-1185">Reference proteome</keyword>
<dbReference type="InterPro" id="IPR016181">
    <property type="entry name" value="Acyl_CoA_acyltransferase"/>
</dbReference>
<feature type="domain" description="N-acetyltransferase" evidence="3">
    <location>
        <begin position="3"/>
        <end position="140"/>
    </location>
</feature>
<dbReference type="Proteomes" id="UP000490800">
    <property type="component" value="Unassembled WGS sequence"/>
</dbReference>
<sequence length="153" mass="17182">MTIACRKANEVDVDELVEMIQGYASQGIMLPRSREMVQQQLDSFVVAVDEGVLIGCGSLTKLGANLVEIRSLGVSEDYKGKGVGSKLVDCLLEEARDQNITKVMALTYEVRFFQKNGFTIVPKHIFPEKVWTDCMHCKKQYCCDEIAVLRELD</sequence>
<evidence type="ECO:0000256" key="2">
    <source>
        <dbReference type="ARBA" id="ARBA00023315"/>
    </source>
</evidence>
<organism evidence="4 5">
    <name type="scientific">Paenibacillus lutrae</name>
    <dbReference type="NCBI Taxonomy" id="2078573"/>
    <lineage>
        <taxon>Bacteria</taxon>
        <taxon>Bacillati</taxon>
        <taxon>Bacillota</taxon>
        <taxon>Bacilli</taxon>
        <taxon>Bacillales</taxon>
        <taxon>Paenibacillaceae</taxon>
        <taxon>Paenibacillus</taxon>
    </lineage>
</organism>